<feature type="compositionally biased region" description="Basic and acidic residues" evidence="1">
    <location>
        <begin position="63"/>
        <end position="114"/>
    </location>
</feature>
<evidence type="ECO:0000259" key="4">
    <source>
        <dbReference type="Pfam" id="PF26361"/>
    </source>
</evidence>
<evidence type="ECO:0000259" key="3">
    <source>
        <dbReference type="Pfam" id="PF26360"/>
    </source>
</evidence>
<dbReference type="OrthoDB" id="400621at2"/>
<name>A0A084F1K6_9BACT</name>
<dbReference type="NCBIfam" id="TIGR04524">
    <property type="entry name" value="mycoplas_M_dom"/>
    <property type="match status" value="1"/>
</dbReference>
<dbReference type="InterPro" id="IPR058861">
    <property type="entry name" value="MIB_arm"/>
</dbReference>
<keyword evidence="2" id="KW-0812">Transmembrane</keyword>
<evidence type="ECO:0000313" key="6">
    <source>
        <dbReference type="EMBL" id="KEZ24098.1"/>
    </source>
</evidence>
<dbReference type="Pfam" id="PF26360">
    <property type="entry name" value="MIB_M1"/>
    <property type="match status" value="1"/>
</dbReference>
<dbReference type="InterPro" id="IPR058860">
    <property type="entry name" value="MIB_M2"/>
</dbReference>
<feature type="domain" description="IgG-blocking virulence" evidence="3">
    <location>
        <begin position="414"/>
        <end position="610"/>
    </location>
</feature>
<sequence>MKLKQKIIIGIAVATSIAATAIALGVAFGATGFENNTNVKTIVYKTKVDEKQKETDDLPPEIEEPKKEEKKPEPKPEQPKEEIIEEKPKEEKPKEEIKPEPKEEPKEEPKKEPEPVPEPTPEPKKIEEEDIKKKFPDLIESDKPIEPPKIDFKPDTSKEPILADDPEKPVIEQKIPSPRKTKVQFEGVDIDVIVRDKPNRKYYQSDIDKGLVGPDPFIADTTPDIEHVFVTEQFRQAGIKHTKSRFNEFIGSAGTSGLNKEFRTRKADGDLSLLISQNEQYWQRQIERFIRLFQTDRVRDFLTPEGYEKYPEWTVEKFKEELEKFELPRHPYASDESHANEVRKWKAQIPKRAEQMRYVKLLAHLDESKFKIYSPEAEEQLKKGYIPDDRNLYINERGEIDSNAYSPLPGYNKVVNSIKRQNKERRAIPYDSEYTRTPDQIVQGSYPGWTREDAKGDSRFTKYNINNIQGIGVYKLTRPQQSDGSINEALVVEFDFNDNLAYEKSRQLVRDLKNDGITINSYRFKNVGKKSNDQKMIDILKELPETLDQLEIFFENQNTSSLLALRSKKLIKELSLYTTSNALAEEWSINPLALMNVRWINSLDYNVPVDAPQGVRYPSRIVFNNLAFDEENIDTKYTTDWKRRYRHINDGLRMAYWVRNNEGIFQTMGSGLNPDHNEKGNSYPTGLDLSRTSLKSLRGLLFEDKKNPANGKRLLRRLVLKNNNSEFEIDASELNESQFDVMDRSPMLMPPTKILFSNGKTTTHIRITDTSGVGLNSTGFENLSILKQLAVDNFGNNEIRVDNQYANLSKSLTERGYKVSGDQHLEIT</sequence>
<evidence type="ECO:0000313" key="7">
    <source>
        <dbReference type="Proteomes" id="UP000028537"/>
    </source>
</evidence>
<proteinExistence type="predicted"/>
<feature type="domain" description="Mycoplasma immunoglobulin binding protein arm" evidence="4">
    <location>
        <begin position="231"/>
        <end position="409"/>
    </location>
</feature>
<dbReference type="Pfam" id="PF26361">
    <property type="entry name" value="MIB_arm"/>
    <property type="match status" value="1"/>
</dbReference>
<feature type="region of interest" description="Disordered" evidence="1">
    <location>
        <begin position="48"/>
        <end position="163"/>
    </location>
</feature>
<feature type="domain" description="Mycoplasma immunoglobulin binding protein M2" evidence="5">
    <location>
        <begin position="623"/>
        <end position="820"/>
    </location>
</feature>
<evidence type="ECO:0000256" key="2">
    <source>
        <dbReference type="SAM" id="Phobius"/>
    </source>
</evidence>
<feature type="transmembrane region" description="Helical" evidence="2">
    <location>
        <begin position="7"/>
        <end position="30"/>
    </location>
</feature>
<dbReference type="InterPro" id="IPR030941">
    <property type="entry name" value="Predic_Ig_block"/>
</dbReference>
<gene>
    <name evidence="6" type="ORF">UDIV_0640</name>
</gene>
<keyword evidence="7" id="KW-1185">Reference proteome</keyword>
<dbReference type="EMBL" id="JFDP01000006">
    <property type="protein sequence ID" value="KEZ24098.1"/>
    <property type="molecule type" value="Genomic_DNA"/>
</dbReference>
<comment type="caution">
    <text evidence="6">The sequence shown here is derived from an EMBL/GenBank/DDBJ whole genome shotgun (WGS) entry which is preliminary data.</text>
</comment>
<organism evidence="6 7">
    <name type="scientific">Ureaplasma diversum NCTC 246</name>
    <dbReference type="NCBI Taxonomy" id="1188241"/>
    <lineage>
        <taxon>Bacteria</taxon>
        <taxon>Bacillati</taxon>
        <taxon>Mycoplasmatota</taxon>
        <taxon>Mycoplasmoidales</taxon>
        <taxon>Mycoplasmoidaceae</taxon>
        <taxon>Ureaplasma</taxon>
    </lineage>
</organism>
<evidence type="ECO:0000256" key="1">
    <source>
        <dbReference type="SAM" id="MobiDB-lite"/>
    </source>
</evidence>
<feature type="compositionally biased region" description="Basic and acidic residues" evidence="1">
    <location>
        <begin position="121"/>
        <end position="158"/>
    </location>
</feature>
<dbReference type="eggNOG" id="COG0810">
    <property type="taxonomic scope" value="Bacteria"/>
</dbReference>
<reference evidence="6 7" key="1">
    <citation type="submission" date="2014-02" db="EMBL/GenBank/DDBJ databases">
        <title>Genome sequence of Ureaplasma diversum strain 246.</title>
        <authorList>
            <person name="Sirand-Pugnet P."/>
            <person name="Breton M."/>
            <person name="Dordet-Frisoni E."/>
            <person name="Baranowski E."/>
            <person name="Barre A."/>
            <person name="Couture C."/>
            <person name="Dupuy V."/>
            <person name="Gaurivaud P."/>
            <person name="Jacob D."/>
            <person name="Lemaitre C."/>
            <person name="Manso-Silvan L."/>
            <person name="Nikolski M."/>
            <person name="Nouvel L.-X."/>
            <person name="Poumarat F."/>
            <person name="Tardy F."/>
            <person name="Thebault P."/>
            <person name="Theil S."/>
            <person name="Citti C."/>
            <person name="Thiaucourt F."/>
            <person name="Blanchard A."/>
        </authorList>
    </citation>
    <scope>NUCLEOTIDE SEQUENCE [LARGE SCALE GENOMIC DNA]</scope>
    <source>
        <strain evidence="6 7">NCTC 246</strain>
    </source>
</reference>
<evidence type="ECO:0000259" key="5">
    <source>
        <dbReference type="Pfam" id="PF26364"/>
    </source>
</evidence>
<dbReference type="NCBIfam" id="TIGR04526">
    <property type="entry name" value="predic_Ig_block"/>
    <property type="match status" value="1"/>
</dbReference>
<dbReference type="Proteomes" id="UP000028537">
    <property type="component" value="Unassembled WGS sequence"/>
</dbReference>
<dbReference type="Pfam" id="PF26364">
    <property type="entry name" value="MIB_M2"/>
    <property type="match status" value="1"/>
</dbReference>
<keyword evidence="2" id="KW-0472">Membrane</keyword>
<protein>
    <recommendedName>
        <fullName evidence="8">Immunoglobulin-blocking virulence protein</fullName>
    </recommendedName>
</protein>
<dbReference type="InterPro" id="IPR030942">
    <property type="entry name" value="Mycoplas_M_dom"/>
</dbReference>
<evidence type="ECO:0008006" key="8">
    <source>
        <dbReference type="Google" id="ProtNLM"/>
    </source>
</evidence>
<accession>A0A084F1K6</accession>
<dbReference type="AlphaFoldDB" id="A0A084F1K6"/>
<dbReference type="RefSeq" id="WP_038101626.1">
    <property type="nucleotide sequence ID" value="NZ_JFDP01000006.1"/>
</dbReference>
<keyword evidence="2" id="KW-1133">Transmembrane helix</keyword>